<proteinExistence type="predicted"/>
<evidence type="ECO:0000313" key="2">
    <source>
        <dbReference type="EMBL" id="KAK2820628.1"/>
    </source>
</evidence>
<feature type="compositionally biased region" description="Basic residues" evidence="1">
    <location>
        <begin position="64"/>
        <end position="74"/>
    </location>
</feature>
<dbReference type="AlphaFoldDB" id="A0AA88JAD2"/>
<comment type="caution">
    <text evidence="2">The sequence shown here is derived from an EMBL/GenBank/DDBJ whole genome shotgun (WGS) entry which is preliminary data.</text>
</comment>
<evidence type="ECO:0000256" key="1">
    <source>
        <dbReference type="SAM" id="MobiDB-lite"/>
    </source>
</evidence>
<feature type="compositionally biased region" description="Basic and acidic residues" evidence="1">
    <location>
        <begin position="50"/>
        <end position="63"/>
    </location>
</feature>
<feature type="region of interest" description="Disordered" evidence="1">
    <location>
        <begin position="39"/>
        <end position="74"/>
    </location>
</feature>
<feature type="compositionally biased region" description="Polar residues" evidence="1">
    <location>
        <begin position="39"/>
        <end position="49"/>
    </location>
</feature>
<accession>A0AA88JAD2</accession>
<dbReference type="Proteomes" id="UP001187415">
    <property type="component" value="Unassembled WGS sequence"/>
</dbReference>
<gene>
    <name evidence="2" type="ORF">Q5P01_023587</name>
</gene>
<evidence type="ECO:0000313" key="3">
    <source>
        <dbReference type="Proteomes" id="UP001187415"/>
    </source>
</evidence>
<organism evidence="2 3">
    <name type="scientific">Channa striata</name>
    <name type="common">Snakehead murrel</name>
    <name type="synonym">Ophicephalus striatus</name>
    <dbReference type="NCBI Taxonomy" id="64152"/>
    <lineage>
        <taxon>Eukaryota</taxon>
        <taxon>Metazoa</taxon>
        <taxon>Chordata</taxon>
        <taxon>Craniata</taxon>
        <taxon>Vertebrata</taxon>
        <taxon>Euteleostomi</taxon>
        <taxon>Actinopterygii</taxon>
        <taxon>Neopterygii</taxon>
        <taxon>Teleostei</taxon>
        <taxon>Neoteleostei</taxon>
        <taxon>Acanthomorphata</taxon>
        <taxon>Anabantaria</taxon>
        <taxon>Anabantiformes</taxon>
        <taxon>Channoidei</taxon>
        <taxon>Channidae</taxon>
        <taxon>Channa</taxon>
    </lineage>
</organism>
<protein>
    <submittedName>
        <fullName evidence="2">Uncharacterized protein</fullName>
    </submittedName>
</protein>
<reference evidence="2" key="1">
    <citation type="submission" date="2023-07" db="EMBL/GenBank/DDBJ databases">
        <title>Chromosome-level Genome Assembly of Striped Snakehead (Channa striata).</title>
        <authorList>
            <person name="Liu H."/>
        </authorList>
    </citation>
    <scope>NUCLEOTIDE SEQUENCE</scope>
    <source>
        <strain evidence="2">Gz</strain>
        <tissue evidence="2">Muscle</tissue>
    </source>
</reference>
<sequence length="74" mass="8256">MRETRPWRIAVPSALMQALSICVETVSHAKGGMYSWARSTGSTFSSGQRSVDKKATLTQEHRRPHESKRRAAKG</sequence>
<name>A0AA88JAD2_CHASR</name>
<dbReference type="EMBL" id="JAUPFM010000019">
    <property type="protein sequence ID" value="KAK2820628.1"/>
    <property type="molecule type" value="Genomic_DNA"/>
</dbReference>
<keyword evidence="3" id="KW-1185">Reference proteome</keyword>